<dbReference type="PIRSF" id="PIRSF019083">
    <property type="entry name" value="UCP019083_VanZ"/>
    <property type="match status" value="1"/>
</dbReference>
<name>A0A0U2J7S3_9BACL</name>
<feature type="transmembrane region" description="Helical" evidence="1">
    <location>
        <begin position="74"/>
        <end position="92"/>
    </location>
</feature>
<dbReference type="NCBIfam" id="NF037970">
    <property type="entry name" value="vanZ_1"/>
    <property type="match status" value="1"/>
</dbReference>
<dbReference type="InterPro" id="IPR016747">
    <property type="entry name" value="Phosphotransbutyrylase"/>
</dbReference>
<proteinExistence type="predicted"/>
<protein>
    <recommendedName>
        <fullName evidence="2">VanZ-like domain-containing protein</fullName>
    </recommendedName>
</protein>
<evidence type="ECO:0000313" key="4">
    <source>
        <dbReference type="Proteomes" id="UP000067683"/>
    </source>
</evidence>
<keyword evidence="1" id="KW-1133">Transmembrane helix</keyword>
<feature type="transmembrane region" description="Helical" evidence="1">
    <location>
        <begin position="97"/>
        <end position="114"/>
    </location>
</feature>
<dbReference type="EMBL" id="CP013659">
    <property type="protein sequence ID" value="ALS76498.1"/>
    <property type="molecule type" value="Genomic_DNA"/>
</dbReference>
<dbReference type="InterPro" id="IPR006976">
    <property type="entry name" value="VanZ-like"/>
</dbReference>
<gene>
    <name evidence="3" type="ORF">AUC31_15375</name>
</gene>
<sequence>MEERQERKGFGRMKKQLLAWLWPVLWMVLIFTLSHQPAGVSGGISSEIVRQVFEAIVRFVPVEFETLHTLFRKSAHFFAYLVLGLLFVRALLKNGMAFGRALLWAFALSALYAASDEFHQLFIPGRSGEIRDVLIDSAGAATGLLCYWLFAKNKWQHEKKAETSW</sequence>
<evidence type="ECO:0000259" key="2">
    <source>
        <dbReference type="Pfam" id="PF04892"/>
    </source>
</evidence>
<dbReference type="STRING" id="200991.AUC31_15375"/>
<organism evidence="3 4">
    <name type="scientific">Planococcus rifietoensis</name>
    <dbReference type="NCBI Taxonomy" id="200991"/>
    <lineage>
        <taxon>Bacteria</taxon>
        <taxon>Bacillati</taxon>
        <taxon>Bacillota</taxon>
        <taxon>Bacilli</taxon>
        <taxon>Bacillales</taxon>
        <taxon>Caryophanaceae</taxon>
        <taxon>Planococcus</taxon>
    </lineage>
</organism>
<reference evidence="3" key="1">
    <citation type="submission" date="2016-01" db="EMBL/GenBank/DDBJ databases">
        <title>Complete genome of Planococcus rifietoensis type strain M8.</title>
        <authorList>
            <person name="See-Too W.S."/>
        </authorList>
    </citation>
    <scope>NUCLEOTIDE SEQUENCE [LARGE SCALE GENOMIC DNA]</scope>
    <source>
        <strain evidence="3">M8</strain>
    </source>
</reference>
<feature type="transmembrane region" description="Helical" evidence="1">
    <location>
        <begin position="134"/>
        <end position="150"/>
    </location>
</feature>
<accession>A0A0U2J7S3</accession>
<keyword evidence="4" id="KW-1185">Reference proteome</keyword>
<dbReference type="PANTHER" id="PTHR28008">
    <property type="entry name" value="DOMAIN PROTEIN, PUTATIVE (AFU_ORTHOLOGUE AFUA_3G10980)-RELATED"/>
    <property type="match status" value="1"/>
</dbReference>
<dbReference type="Pfam" id="PF04892">
    <property type="entry name" value="VanZ"/>
    <property type="match status" value="1"/>
</dbReference>
<evidence type="ECO:0000256" key="1">
    <source>
        <dbReference type="SAM" id="Phobius"/>
    </source>
</evidence>
<keyword evidence="1" id="KW-0472">Membrane</keyword>
<evidence type="ECO:0000313" key="3">
    <source>
        <dbReference type="EMBL" id="ALS76498.1"/>
    </source>
</evidence>
<feature type="domain" description="VanZ-like" evidence="2">
    <location>
        <begin position="20"/>
        <end position="150"/>
    </location>
</feature>
<feature type="transmembrane region" description="Helical" evidence="1">
    <location>
        <begin position="17"/>
        <end position="35"/>
    </location>
</feature>
<dbReference type="PANTHER" id="PTHR28008:SF1">
    <property type="entry name" value="DOMAIN PROTEIN, PUTATIVE (AFU_ORTHOLOGUE AFUA_3G10980)-RELATED"/>
    <property type="match status" value="1"/>
</dbReference>
<keyword evidence="1" id="KW-0812">Transmembrane</keyword>
<dbReference type="AlphaFoldDB" id="A0A0U2J7S3"/>
<dbReference type="RefSeq" id="WP_058383200.1">
    <property type="nucleotide sequence ID" value="NZ_CP013659.2"/>
</dbReference>
<dbReference type="Proteomes" id="UP000067683">
    <property type="component" value="Chromosome"/>
</dbReference>
<dbReference type="KEGG" id="prt:AUC31_15375"/>